<accession>A0A6B0UEP4</accession>
<evidence type="ECO:0000313" key="2">
    <source>
        <dbReference type="EMBL" id="MXU87954.1"/>
    </source>
</evidence>
<evidence type="ECO:0000256" key="1">
    <source>
        <dbReference type="SAM" id="SignalP"/>
    </source>
</evidence>
<feature type="chain" id="PRO_5025422074" evidence="1">
    <location>
        <begin position="29"/>
        <end position="99"/>
    </location>
</feature>
<protein>
    <submittedName>
        <fullName evidence="2">Putative secreted protein</fullName>
    </submittedName>
</protein>
<dbReference type="AlphaFoldDB" id="A0A6B0UEP4"/>
<organism evidence="2">
    <name type="scientific">Ixodes ricinus</name>
    <name type="common">Common tick</name>
    <name type="synonym">Acarus ricinus</name>
    <dbReference type="NCBI Taxonomy" id="34613"/>
    <lineage>
        <taxon>Eukaryota</taxon>
        <taxon>Metazoa</taxon>
        <taxon>Ecdysozoa</taxon>
        <taxon>Arthropoda</taxon>
        <taxon>Chelicerata</taxon>
        <taxon>Arachnida</taxon>
        <taxon>Acari</taxon>
        <taxon>Parasitiformes</taxon>
        <taxon>Ixodida</taxon>
        <taxon>Ixodoidea</taxon>
        <taxon>Ixodidae</taxon>
        <taxon>Ixodinae</taxon>
        <taxon>Ixodes</taxon>
    </lineage>
</organism>
<keyword evidence="1" id="KW-0732">Signal</keyword>
<feature type="signal peptide" evidence="1">
    <location>
        <begin position="1"/>
        <end position="28"/>
    </location>
</feature>
<reference evidence="2" key="1">
    <citation type="submission" date="2019-12" db="EMBL/GenBank/DDBJ databases">
        <title>An insight into the sialome of adult female Ixodes ricinus ticks feeding for 6 days.</title>
        <authorList>
            <person name="Perner J."/>
            <person name="Ribeiro J.M.C."/>
        </authorList>
    </citation>
    <scope>NUCLEOTIDE SEQUENCE</scope>
    <source>
        <strain evidence="2">Semi-engorged</strain>
        <tissue evidence="2">Salivary glands</tissue>
    </source>
</reference>
<dbReference type="EMBL" id="GIFC01005871">
    <property type="protein sequence ID" value="MXU87954.1"/>
    <property type="molecule type" value="Transcribed_RNA"/>
</dbReference>
<name>A0A6B0UEP4_IXORI</name>
<proteinExistence type="predicted"/>
<sequence length="99" mass="10321">MPALSSCGSSCRGPGLCLVLLVVEEVDGMSSCSTVSVAVACGSVPSKSSIIFFRRRFSSLTSSCCCLRVRVNSDGTTPGFNLACFVGRPRLCSSVGFVR</sequence>